<keyword evidence="7" id="KW-0472">Membrane</keyword>
<dbReference type="InterPro" id="IPR000727">
    <property type="entry name" value="T_SNARE_dom"/>
</dbReference>
<evidence type="ECO:0000256" key="2">
    <source>
        <dbReference type="ARBA" id="ARBA00022519"/>
    </source>
</evidence>
<evidence type="ECO:0000259" key="9">
    <source>
        <dbReference type="PROSITE" id="PS50192"/>
    </source>
</evidence>
<dbReference type="InterPro" id="IPR003660">
    <property type="entry name" value="HAMP_dom"/>
</dbReference>
<sequence>MLSKMKLASRIVALVVVAVFVTAGGMFFATSVELSQQLETREYETGRDHIRTLGVVFEDHFPGAQVDIRDGVVERAVSPSLIDFDDHSIVDMTSVLTGGVATVFAMDPSENNFIRRSTNLRKENGERAFGTYLDPGHPAQEVVRAGETYVGPATLFGRDYVTVYHPTVDAQSGAVNGILFIGLHVESLLAAQASATRTMLIAAFVLALVVTGAAAYAAKRLFRPLNQISHRVTALAENDLDTPIPHRERGDEIGDVARALEILRDNSATGAAIRKEREEAEARTQELRARRDAAIEDFRRNAAAKLGELTGNMASLRERAADLTEVASDSAEAINNATGGSQETASNVGTVASAAEELSASISEISGQLERAREVVEQGLSDTEATNTQISGLAEAAQRIGDVVDLIRSIADQTNLLALNATIEAARAGEAGKGFAVVAAEVKTLATQTANATEEIAKQIAGIQTSTGSAVNAIQQITERMREINSATVTIASAMTQQGAATSEISRNVQHAAKGTEGVTQGLGKVAAAAERTSGSADTVREASESADKLTASLQKEIDVFLDRVAA</sequence>
<dbReference type="Pfam" id="PF00015">
    <property type="entry name" value="MCPsignal"/>
    <property type="match status" value="1"/>
</dbReference>
<dbReference type="OrthoDB" id="8320983at2"/>
<evidence type="ECO:0000256" key="3">
    <source>
        <dbReference type="ARBA" id="ARBA00023224"/>
    </source>
</evidence>
<evidence type="ECO:0000256" key="1">
    <source>
        <dbReference type="ARBA" id="ARBA00004429"/>
    </source>
</evidence>
<comment type="caution">
    <text evidence="11">The sequence shown here is derived from an EMBL/GenBank/DDBJ whole genome shotgun (WGS) entry which is preliminary data.</text>
</comment>
<dbReference type="PANTHER" id="PTHR32089:SF112">
    <property type="entry name" value="LYSOZYME-LIKE PROTEIN-RELATED"/>
    <property type="match status" value="1"/>
</dbReference>
<evidence type="ECO:0000313" key="13">
    <source>
        <dbReference type="Proteomes" id="UP000050497"/>
    </source>
</evidence>
<dbReference type="STRING" id="1653334.GA0071312_1874"/>
<keyword evidence="2" id="KW-0997">Cell inner membrane</keyword>
<evidence type="ECO:0000256" key="7">
    <source>
        <dbReference type="SAM" id="Phobius"/>
    </source>
</evidence>
<reference evidence="11 13" key="1">
    <citation type="submission" date="2015-09" db="EMBL/GenBank/DDBJ databases">
        <title>Identification and resolution of microdiversity through metagenomic sequencing of parallel consortia.</title>
        <authorList>
            <person name="Nelson W.C."/>
            <person name="Romine M.F."/>
            <person name="Lindemann S.R."/>
        </authorList>
    </citation>
    <scope>NUCLEOTIDE SEQUENCE [LARGE SCALE GENOMIC DNA]</scope>
    <source>
        <strain evidence="11">HL-109</strain>
    </source>
</reference>
<dbReference type="PROSITE" id="PS50885">
    <property type="entry name" value="HAMP"/>
    <property type="match status" value="1"/>
</dbReference>
<evidence type="ECO:0000313" key="14">
    <source>
        <dbReference type="Proteomes" id="UP000182800"/>
    </source>
</evidence>
<evidence type="ECO:0000256" key="4">
    <source>
        <dbReference type="ARBA" id="ARBA00029447"/>
    </source>
</evidence>
<dbReference type="EMBL" id="LJSX01000017">
    <property type="protein sequence ID" value="KPQ10208.1"/>
    <property type="molecule type" value="Genomic_DNA"/>
</dbReference>
<dbReference type="PROSITE" id="PS50192">
    <property type="entry name" value="T_SNARE"/>
    <property type="match status" value="1"/>
</dbReference>
<dbReference type="SUPFAM" id="SSF103190">
    <property type="entry name" value="Sensory domain-like"/>
    <property type="match status" value="1"/>
</dbReference>
<feature type="domain" description="Methyl-accepting transducer" evidence="8">
    <location>
        <begin position="312"/>
        <end position="541"/>
    </location>
</feature>
<dbReference type="PANTHER" id="PTHR32089">
    <property type="entry name" value="METHYL-ACCEPTING CHEMOTAXIS PROTEIN MCPB"/>
    <property type="match status" value="1"/>
</dbReference>
<protein>
    <submittedName>
        <fullName evidence="11">Methyl-accepting chemotaxis protein</fullName>
    </submittedName>
</protein>
<proteinExistence type="inferred from homology"/>
<keyword evidence="6" id="KW-0175">Coiled coil</keyword>
<comment type="similarity">
    <text evidence="4">Belongs to the methyl-accepting chemotaxis (MCP) protein family.</text>
</comment>
<keyword evidence="7" id="KW-1133">Transmembrane helix</keyword>
<dbReference type="Proteomes" id="UP000182800">
    <property type="component" value="Unassembled WGS sequence"/>
</dbReference>
<evidence type="ECO:0000256" key="5">
    <source>
        <dbReference type="PROSITE-ProRule" id="PRU00284"/>
    </source>
</evidence>
<reference evidence="12 14" key="2">
    <citation type="submission" date="2016-08" db="EMBL/GenBank/DDBJ databases">
        <authorList>
            <person name="Varghese N."/>
            <person name="Submissions Spin"/>
        </authorList>
    </citation>
    <scope>NUCLEOTIDE SEQUENCE [LARGE SCALE GENOMIC DNA]</scope>
    <source>
        <strain evidence="12 14">HL-109</strain>
    </source>
</reference>
<dbReference type="AlphaFoldDB" id="A0A0P7XRK0"/>
<comment type="subcellular location">
    <subcellularLocation>
        <location evidence="1">Cell inner membrane</location>
        <topology evidence="1">Multi-pass membrane protein</topology>
    </subcellularLocation>
</comment>
<evidence type="ECO:0000259" key="8">
    <source>
        <dbReference type="PROSITE" id="PS50111"/>
    </source>
</evidence>
<dbReference type="InterPro" id="IPR004089">
    <property type="entry name" value="MCPsignal_dom"/>
</dbReference>
<dbReference type="GO" id="GO:0005886">
    <property type="term" value="C:plasma membrane"/>
    <property type="evidence" value="ECO:0007669"/>
    <property type="project" value="UniProtKB-SubCell"/>
</dbReference>
<feature type="transmembrane region" description="Helical" evidence="7">
    <location>
        <begin position="199"/>
        <end position="218"/>
    </location>
</feature>
<dbReference type="InterPro" id="IPR029151">
    <property type="entry name" value="Sensor-like_sf"/>
</dbReference>
<feature type="coiled-coil region" evidence="6">
    <location>
        <begin position="270"/>
        <end position="326"/>
    </location>
</feature>
<dbReference type="CDD" id="cd06225">
    <property type="entry name" value="HAMP"/>
    <property type="match status" value="1"/>
</dbReference>
<evidence type="ECO:0000259" key="10">
    <source>
        <dbReference type="PROSITE" id="PS50885"/>
    </source>
</evidence>
<dbReference type="EMBL" id="FMBM01000002">
    <property type="protein sequence ID" value="SCC80944.1"/>
    <property type="molecule type" value="Genomic_DNA"/>
</dbReference>
<dbReference type="Gene3D" id="6.10.340.10">
    <property type="match status" value="1"/>
</dbReference>
<dbReference type="PROSITE" id="PS50111">
    <property type="entry name" value="CHEMOTAXIS_TRANSDUC_2"/>
    <property type="match status" value="1"/>
</dbReference>
<feature type="domain" description="T-SNARE coiled-coil homology" evidence="9">
    <location>
        <begin position="464"/>
        <end position="526"/>
    </location>
</feature>
<dbReference type="GO" id="GO:0007165">
    <property type="term" value="P:signal transduction"/>
    <property type="evidence" value="ECO:0007669"/>
    <property type="project" value="UniProtKB-KW"/>
</dbReference>
<dbReference type="SMART" id="SM00283">
    <property type="entry name" value="MA"/>
    <property type="match status" value="1"/>
</dbReference>
<evidence type="ECO:0000256" key="6">
    <source>
        <dbReference type="SAM" id="Coils"/>
    </source>
</evidence>
<feature type="domain" description="HAMP" evidence="10">
    <location>
        <begin position="219"/>
        <end position="272"/>
    </location>
</feature>
<evidence type="ECO:0000313" key="11">
    <source>
        <dbReference type="EMBL" id="KPQ10208.1"/>
    </source>
</evidence>
<gene>
    <name evidence="11" type="primary">mcp-6</name>
    <name evidence="12" type="ORF">GA0071312_1874</name>
    <name evidence="11" type="ORF">HLUCCO17_11460</name>
</gene>
<evidence type="ECO:0000313" key="12">
    <source>
        <dbReference type="EMBL" id="SCC80944.1"/>
    </source>
</evidence>
<dbReference type="SMART" id="SM00304">
    <property type="entry name" value="HAMP"/>
    <property type="match status" value="1"/>
</dbReference>
<keyword evidence="2" id="KW-1003">Cell membrane</keyword>
<dbReference type="RefSeq" id="WP_074444747.1">
    <property type="nucleotide sequence ID" value="NZ_FMBM01000002.1"/>
</dbReference>
<name>A0A0P7XRK0_9HYPH</name>
<dbReference type="InterPro" id="IPR033462">
    <property type="entry name" value="Cache_3-Cache_2"/>
</dbReference>
<dbReference type="Pfam" id="PF17201">
    <property type="entry name" value="Cache_3-Cache_2"/>
    <property type="match status" value="1"/>
</dbReference>
<keyword evidence="7" id="KW-0812">Transmembrane</keyword>
<dbReference type="Gene3D" id="1.10.287.950">
    <property type="entry name" value="Methyl-accepting chemotaxis protein"/>
    <property type="match status" value="1"/>
</dbReference>
<keyword evidence="3 5" id="KW-0807">Transducer</keyword>
<dbReference type="Proteomes" id="UP000050497">
    <property type="component" value="Unassembled WGS sequence"/>
</dbReference>
<keyword evidence="14" id="KW-1185">Reference proteome</keyword>
<organism evidence="11 13">
    <name type="scientific">Saliniramus fredricksonii</name>
    <dbReference type="NCBI Taxonomy" id="1653334"/>
    <lineage>
        <taxon>Bacteria</taxon>
        <taxon>Pseudomonadati</taxon>
        <taxon>Pseudomonadota</taxon>
        <taxon>Alphaproteobacteria</taxon>
        <taxon>Hyphomicrobiales</taxon>
        <taxon>Salinarimonadaceae</taxon>
        <taxon>Saliniramus</taxon>
    </lineage>
</organism>
<accession>A0A0P7XRK0</accession>
<dbReference type="SUPFAM" id="SSF58104">
    <property type="entry name" value="Methyl-accepting chemotaxis protein (MCP) signaling domain"/>
    <property type="match status" value="1"/>
</dbReference>